<dbReference type="InterPro" id="IPR004165">
    <property type="entry name" value="CoA_trans_fam_I"/>
</dbReference>
<dbReference type="PATRIC" id="fig|523841.21.peg.55"/>
<dbReference type="EMBL" id="CP001870">
    <property type="protein sequence ID" value="AFK21024.1"/>
    <property type="molecule type" value="Genomic_DNA"/>
</dbReference>
<dbReference type="EMBL" id="AOLO01000001">
    <property type="protein sequence ID" value="EMA05190.1"/>
    <property type="molecule type" value="Genomic_DNA"/>
</dbReference>
<dbReference type="InterPro" id="IPR037171">
    <property type="entry name" value="NagB/RpiA_transferase-like"/>
</dbReference>
<evidence type="ECO:0000313" key="3">
    <source>
        <dbReference type="EMBL" id="AFK21024.1"/>
    </source>
</evidence>
<dbReference type="Pfam" id="PF01144">
    <property type="entry name" value="CoA_trans"/>
    <property type="match status" value="1"/>
</dbReference>
<dbReference type="Gene3D" id="3.40.1080.10">
    <property type="entry name" value="Glutaconate Coenzyme A-transferase"/>
    <property type="match status" value="2"/>
</dbReference>
<evidence type="ECO:0000313" key="9">
    <source>
        <dbReference type="Proteomes" id="UP000027075"/>
    </source>
</evidence>
<gene>
    <name evidence="3" type="ordered locus">HFX_5190</name>
    <name evidence="4" type="ORF">BM92_18075</name>
    <name evidence="5" type="ORF">C439_00285</name>
    <name evidence="6" type="ORF">E6P09_17850</name>
</gene>
<reference evidence="6 10" key="6">
    <citation type="submission" date="2019-04" db="EMBL/GenBank/DDBJ databases">
        <title>Methylomes of two halophilic Archaea, Haloarcula marismortui and Haloferax mediterranei.</title>
        <authorList>
            <person name="DasSarma S."/>
            <person name="DasSarma P."/>
            <person name="DasSarma S."/>
            <person name="Fomenkov A."/>
            <person name="Vincze T."/>
            <person name="Anton B.P."/>
            <person name="Roberts R.J."/>
        </authorList>
    </citation>
    <scope>NUCLEOTIDE SEQUENCE [LARGE SCALE GENOMIC DNA]</scope>
    <source>
        <strain evidence="6">ATCC 33500</strain>
        <strain evidence="10">ATCC 33500 / DSM 1411 / JCM 8866 / NBRC 14739 / NCIMB 2177 / R-4</strain>
        <plasmid evidence="6 10">pHME322</plasmid>
    </source>
</reference>
<reference evidence="5 8" key="3">
    <citation type="journal article" date="2014" name="PLoS Genet.">
        <title>Phylogenetically driven sequencing of extremely halophilic archaea reveals strategies for static and dynamic osmo-response.</title>
        <authorList>
            <person name="Becker E.A."/>
            <person name="Seitzer P.M."/>
            <person name="Tritt A."/>
            <person name="Larsen D."/>
            <person name="Krusor M."/>
            <person name="Yao A.I."/>
            <person name="Wu D."/>
            <person name="Madern D."/>
            <person name="Eisen J.A."/>
            <person name="Darling A.E."/>
            <person name="Facciotti M.T."/>
        </authorList>
    </citation>
    <scope>NUCLEOTIDE SEQUENCE [LARGE SCALE GENOMIC DNA]</scope>
    <source>
        <strain evidence="5">ATCC 33500</strain>
        <strain evidence="8">ATCC 33500 / DSM 1411 / JCM 8866 / NBRC 14739 / NCIMB 2177 / R-4</strain>
    </source>
</reference>
<evidence type="ECO:0000313" key="5">
    <source>
        <dbReference type="EMBL" id="EMA05190.1"/>
    </source>
</evidence>
<dbReference type="PANTHER" id="PTHR43293">
    <property type="entry name" value="ACETATE COA-TRANSFERASE YDIF"/>
    <property type="match status" value="1"/>
</dbReference>
<dbReference type="OrthoDB" id="9252at2157"/>
<geneLocation type="plasmid" evidence="3 7">
    <name>pHM300</name>
</geneLocation>
<dbReference type="EMBL" id="CP039141">
    <property type="protein sequence ID" value="QCQ77185.1"/>
    <property type="molecule type" value="Genomic_DNA"/>
</dbReference>
<dbReference type="GO" id="GO:0008410">
    <property type="term" value="F:CoA-transferase activity"/>
    <property type="evidence" value="ECO:0007669"/>
    <property type="project" value="InterPro"/>
</dbReference>
<keyword evidence="3" id="KW-0614">Plasmid</keyword>
<geneLocation type="plasmid" evidence="4 9">
    <name>HMPLAS2</name>
</geneLocation>
<dbReference type="Proteomes" id="UP000006469">
    <property type="component" value="Plasmid pHM300"/>
</dbReference>
<proteinExistence type="inferred from homology"/>
<reference evidence="4 9" key="4">
    <citation type="submission" date="2014-04" db="EMBL/GenBank/DDBJ databases">
        <title>Transcriptional profiles of Haloferax mediterranei on the basis of nitrogen availability.</title>
        <authorList>
            <person name="Bautista V."/>
        </authorList>
    </citation>
    <scope>NUCLEOTIDE SEQUENCE [LARGE SCALE GENOMIC DNA]</scope>
    <source>
        <strain evidence="4">ATCC 33500</strain>
        <strain evidence="9">ATCC 33500 / DSM 1411 / JCM 8866 / NBRC 14739 / NCIMB 2177 / R-4</strain>
        <plasmid evidence="4">HMPLAS2</plasmid>
        <plasmid evidence="9">Plasmid HMPLAS2</plasmid>
    </source>
</reference>
<reference evidence="3" key="1">
    <citation type="journal article" date="2012" name="Appl. Environ. Microbiol.">
        <title>Identification of the haloarchaeal phasin (PhaP) that functions in polyhydroxyalkanoate accumulation and granule formation in Haloferax mediterranei.</title>
        <authorList>
            <person name="Cai S."/>
            <person name="Cai L."/>
            <person name="Liu H."/>
            <person name="Liu X."/>
            <person name="Han J."/>
            <person name="Zhou J."/>
            <person name="Xiang H."/>
        </authorList>
    </citation>
    <scope>NUCLEOTIDE SEQUENCE</scope>
    <source>
        <strain evidence="3">CGMCC 1.2087</strain>
    </source>
</reference>
<accession>I3R9W4</accession>
<dbReference type="RefSeq" id="WP_004056167.1">
    <property type="nucleotide sequence ID" value="NC_017943.1"/>
</dbReference>
<dbReference type="PANTHER" id="PTHR43293:SF1">
    <property type="entry name" value="ACETATE COA-TRANSFERASE YDIF"/>
    <property type="match status" value="1"/>
</dbReference>
<comment type="similarity">
    <text evidence="1">Belongs to the 3-oxoacid CoA-transferase family.</text>
</comment>
<dbReference type="Proteomes" id="UP000011603">
    <property type="component" value="Unassembled WGS sequence"/>
</dbReference>
<sequence length="523" mass="55104">MVLIEDVDDAVSRVDEGDTLAVAGFVAVGIPEYLLSGLGDRYVETGTPGNLTLYHPAAEGDRDGNGVSHLAQDGMLKRVIGSHWGFVPELMERIVDGDVEAYNFPFGVMDHLLRDTGAGKPGTISTVGLETFVDPRNEGGKANDETTEDLVHAVELGGDECLFYESIPVDVTFIRATTADENGNLSMEREALTSNVLATAQAAHNSGGTVIAQVERVTQSGTLHPKDVAVPSVLVDSVVVAPEDQHKQTYAEAYNPAYAGDVRPPLTEETGDTGDDAPISARTVIARRAAMELVPDSVINIGVGVPELVPVVAEAGSVADEITQTVESGPVGGSPTGGISFGTATNHDALVSSTQQFDFYDGGGLDVGFLGMAQVDGDGNINVSRFGSQLPGCGGFINITQNAEKVVFCGTLTTGGLETTVDGGELRIDREGDKQKFCESVEQVTFSGDYAARVGQPVVYVTERAVFGLDADGLVLTEVAPGVDLDADVLDQLAFEPAVAETLELMDEQLFVDEPMDLTEYVR</sequence>
<dbReference type="Proteomes" id="UP000299011">
    <property type="component" value="Plasmid pHME322"/>
</dbReference>
<dbReference type="GeneID" id="40158321"/>
<evidence type="ECO:0000313" key="6">
    <source>
        <dbReference type="EMBL" id="QCQ77185.1"/>
    </source>
</evidence>
<evidence type="ECO:0000256" key="1">
    <source>
        <dbReference type="ARBA" id="ARBA00007154"/>
    </source>
</evidence>
<dbReference type="EMBL" id="CP007553">
    <property type="protein sequence ID" value="AHZ24115.1"/>
    <property type="molecule type" value="Genomic_DNA"/>
</dbReference>
<evidence type="ECO:0000256" key="2">
    <source>
        <dbReference type="ARBA" id="ARBA00022679"/>
    </source>
</evidence>
<reference evidence="3 7" key="2">
    <citation type="journal article" date="2012" name="J. Bacteriol.">
        <title>Complete genome sequence of the metabolically versatile halophilic archaeon Haloferax mediterranei, a poly(3-hydroxybutyrate-co-3-hydroxyvalerate) producer.</title>
        <authorList>
            <person name="Han J."/>
            <person name="Zhang F."/>
            <person name="Hou J."/>
            <person name="Liu X."/>
            <person name="Li M."/>
            <person name="Liu H."/>
            <person name="Cai L."/>
            <person name="Zhang B."/>
            <person name="Chen Y."/>
            <person name="Zhou J."/>
            <person name="Hu S."/>
            <person name="Xiang H."/>
        </authorList>
    </citation>
    <scope>NUCLEOTIDE SEQUENCE [LARGE SCALE GENOMIC DNA]</scope>
    <source>
        <strain evidence="7">ATCC 33500 / DSM 1411 / JCM 8866 / NBRC 14739 / NCIMB 2177 / R-4</strain>
        <strain evidence="3">CGMCC 1.2087</strain>
        <plasmid evidence="7">pHM300</plasmid>
    </source>
</reference>
<dbReference type="SMART" id="SM00882">
    <property type="entry name" value="CoA_trans"/>
    <property type="match status" value="2"/>
</dbReference>
<dbReference type="KEGG" id="hme:HFX_5190"/>
<evidence type="ECO:0000313" key="4">
    <source>
        <dbReference type="EMBL" id="AHZ24115.1"/>
    </source>
</evidence>
<keyword evidence="2 3" id="KW-0808">Transferase</keyword>
<name>I3R9W4_HALMT</name>
<dbReference type="Proteomes" id="UP000027075">
    <property type="component" value="Plasmid HMPLAS2"/>
</dbReference>
<organism evidence="3 7">
    <name type="scientific">Haloferax mediterranei (strain ATCC 33500 / DSM 1411 / JCM 8866 / NBRC 14739 / NCIMB 2177 / R-4)</name>
    <name type="common">Halobacterium mediterranei</name>
    <dbReference type="NCBI Taxonomy" id="523841"/>
    <lineage>
        <taxon>Archaea</taxon>
        <taxon>Methanobacteriati</taxon>
        <taxon>Methanobacteriota</taxon>
        <taxon>Stenosarchaea group</taxon>
        <taxon>Halobacteria</taxon>
        <taxon>Halobacteriales</taxon>
        <taxon>Haloferacaceae</taxon>
        <taxon>Haloferax</taxon>
    </lineage>
</organism>
<dbReference type="InterPro" id="IPR014388">
    <property type="entry name" value="3-oxoacid_CoA-transferase"/>
</dbReference>
<dbReference type="GO" id="GO:0046952">
    <property type="term" value="P:ketone body catabolic process"/>
    <property type="evidence" value="ECO:0007669"/>
    <property type="project" value="InterPro"/>
</dbReference>
<dbReference type="PIRSF" id="PIRSF000858">
    <property type="entry name" value="SCOT-t"/>
    <property type="match status" value="1"/>
</dbReference>
<reference evidence="3" key="5">
    <citation type="submission" date="2014-05" db="EMBL/GenBank/DDBJ databases">
        <authorList>
            <person name="Wang L."/>
            <person name="Yang H."/>
            <person name="Xiang H."/>
        </authorList>
    </citation>
    <scope>NUCLEOTIDE SEQUENCE</scope>
    <source>
        <strain evidence="3">CGMCC 1.2087</strain>
        <plasmid evidence="3">pHM300</plasmid>
    </source>
</reference>
<evidence type="ECO:0000313" key="10">
    <source>
        <dbReference type="Proteomes" id="UP000299011"/>
    </source>
</evidence>
<protein>
    <submittedName>
        <fullName evidence="6">Acyl CoA:acetate/3-ketoacid CoA transferase</fullName>
    </submittedName>
    <submittedName>
        <fullName evidence="3 4">CoA-transferase</fullName>
    </submittedName>
    <submittedName>
        <fullName evidence="5">Putative acyl-CoA transferase (Homolg to 3-oxoacid CoA-transferase)</fullName>
    </submittedName>
</protein>
<dbReference type="HOGENOM" id="CLU_026774_4_0_2"/>
<evidence type="ECO:0000313" key="7">
    <source>
        <dbReference type="Proteomes" id="UP000006469"/>
    </source>
</evidence>
<dbReference type="SUPFAM" id="SSF100950">
    <property type="entry name" value="NagB/RpiA/CoA transferase-like"/>
    <property type="match status" value="2"/>
</dbReference>
<keyword evidence="8" id="KW-1185">Reference proteome</keyword>
<geneLocation type="plasmid" evidence="6 10">
    <name>pHME322</name>
</geneLocation>
<dbReference type="AlphaFoldDB" id="I3R9W4"/>
<evidence type="ECO:0000313" key="8">
    <source>
        <dbReference type="Proteomes" id="UP000011603"/>
    </source>
</evidence>